<evidence type="ECO:0000256" key="6">
    <source>
        <dbReference type="ARBA" id="ARBA00022679"/>
    </source>
</evidence>
<dbReference type="Gene3D" id="3.30.450.20">
    <property type="entry name" value="PAS domain"/>
    <property type="match status" value="1"/>
</dbReference>
<evidence type="ECO:0000256" key="14">
    <source>
        <dbReference type="SAM" id="Phobius"/>
    </source>
</evidence>
<dbReference type="InterPro" id="IPR003661">
    <property type="entry name" value="HisK_dim/P_dom"/>
</dbReference>
<evidence type="ECO:0000256" key="8">
    <source>
        <dbReference type="ARBA" id="ARBA00022777"/>
    </source>
</evidence>
<name>A0ABS5Y583_9CYAN</name>
<dbReference type="CDD" id="cd12914">
    <property type="entry name" value="PDC1_DGC_like"/>
    <property type="match status" value="1"/>
</dbReference>
<keyword evidence="10" id="KW-0902">Two-component regulatory system</keyword>
<reference evidence="18 19" key="1">
    <citation type="journal article" date="2021" name="Mar. Drugs">
        <title>Genome Reduction and Secondary Metabolism of the Marine Sponge-Associated Cyanobacterium Leptothoe.</title>
        <authorList>
            <person name="Konstantinou D."/>
            <person name="Popin R.V."/>
            <person name="Fewer D.P."/>
            <person name="Sivonen K."/>
            <person name="Gkelis S."/>
        </authorList>
    </citation>
    <scope>NUCLEOTIDE SEQUENCE [LARGE SCALE GENOMIC DNA]</scope>
    <source>
        <strain evidence="18 19">TAU-MAC 1615</strain>
    </source>
</reference>
<dbReference type="InterPro" id="IPR036097">
    <property type="entry name" value="HisK_dim/P_sf"/>
</dbReference>
<dbReference type="SUPFAM" id="SSF55874">
    <property type="entry name" value="ATPase domain of HSP90 chaperone/DNA topoisomerase II/histidine kinase"/>
    <property type="match status" value="1"/>
</dbReference>
<evidence type="ECO:0000256" key="4">
    <source>
        <dbReference type="ARBA" id="ARBA00022475"/>
    </source>
</evidence>
<dbReference type="SMART" id="SM00448">
    <property type="entry name" value="REC"/>
    <property type="match status" value="1"/>
</dbReference>
<dbReference type="InterPro" id="IPR001789">
    <property type="entry name" value="Sig_transdc_resp-reg_receiver"/>
</dbReference>
<keyword evidence="19" id="KW-1185">Reference proteome</keyword>
<dbReference type="PANTHER" id="PTHR43047">
    <property type="entry name" value="TWO-COMPONENT HISTIDINE PROTEIN KINASE"/>
    <property type="match status" value="1"/>
</dbReference>
<organism evidence="18 19">
    <name type="scientific">Leptothoe kymatousa TAU-MAC 1615</name>
    <dbReference type="NCBI Taxonomy" id="2364775"/>
    <lineage>
        <taxon>Bacteria</taxon>
        <taxon>Bacillati</taxon>
        <taxon>Cyanobacteriota</taxon>
        <taxon>Cyanophyceae</taxon>
        <taxon>Nodosilineales</taxon>
        <taxon>Cymatolegaceae</taxon>
        <taxon>Leptothoe</taxon>
        <taxon>Leptothoe kymatousa</taxon>
    </lineage>
</organism>
<dbReference type="RefSeq" id="WP_215618702.1">
    <property type="nucleotide sequence ID" value="NZ_JADOER010000010.1"/>
</dbReference>
<dbReference type="SUPFAM" id="SSF52172">
    <property type="entry name" value="CheY-like"/>
    <property type="match status" value="1"/>
</dbReference>
<dbReference type="Pfam" id="PF02518">
    <property type="entry name" value="HATPase_c"/>
    <property type="match status" value="1"/>
</dbReference>
<sequence>MKKLARFLYNNWIFPQRRTSLRQQLLGSFLLIYLIPMGTVFLWNQHTTRRVLLATANQSLHSAASQTAAKLDGFMESNLKVIASEKRLPDLVNYLEKAAQGTATNTETETTLETLATLKTKDPIFIASYALINLNGVNILDTNPQHQGTSEADQDYFQVALETGEPFVSATQFSAFDQKPYFYFSQSIRNPATGKVIGVLRSQYSAAMLQQLIVGHKDLAGDLSFPILVDENYIRLAQAAPIDQETLTGHLFQTLIPLPPEQLTELKRQQRLPEKTTDQLTTDLSDFAAGVDQAGTNQTYFTAHLNSQKTTLYAGVACPLTQQPWVVAFVRPQRLFLQGVNKHNRNLLLLGGLTAGGVVLLAVRLSNALARPMARLTTAAQKLADGQWNTQTLHSIAERPSSTDEISTLSNTFLKMATQVQESFITLEQRVADRTNELQRAKVQADQANQAKSEFLANMSHELRTPLNGILGYAQILSRSDSVAPKDQKGIKVIHQCGSHLLTLINDILDIAKIEARKLELAPTPLHLPSLLQSVVEMCQIKAKQKGLEFVYQPSAQLPGGVTADEKRLRQVLINLLSNAIKFTDQGTVRLQVQVEAISETSVSLLFRVIDTGVGISAECVANLFEAFEQVGDRKKQSEGTGLGLAISQRIVKLMGSEIKVNSQLDQGSEFYFAVDLALAQDWEAWQGSLEKCDRIVGYTGNRQQILVIDDRWENRTILQQLLSPLGFTLLEAENGQIGLEQLQAHQPDLVITDLTMPVMDGFQFLEQVRHQEHLKHTKVIVSSAAVAQSDQQMALAAGSNDFLAKPVDGHLLLQLLAKHLNIQWTYESPPLPPENTSSHTLVVPPTDVLKSLRTFADKGELRPLQEALEQIVNRNSDYVPFSEKVSNLAKRFQAEEIEELLASYINRQPTKS</sequence>
<dbReference type="InterPro" id="IPR003660">
    <property type="entry name" value="HAMP_dom"/>
</dbReference>
<keyword evidence="4" id="KW-1003">Cell membrane</keyword>
<comment type="caution">
    <text evidence="18">The sequence shown here is derived from an EMBL/GenBank/DDBJ whole genome shotgun (WGS) entry which is preliminary data.</text>
</comment>
<feature type="domain" description="Response regulatory" evidence="16">
    <location>
        <begin position="705"/>
        <end position="821"/>
    </location>
</feature>
<dbReference type="InterPro" id="IPR011006">
    <property type="entry name" value="CheY-like_superfamily"/>
</dbReference>
<proteinExistence type="predicted"/>
<feature type="transmembrane region" description="Helical" evidence="14">
    <location>
        <begin position="25"/>
        <end position="43"/>
    </location>
</feature>
<feature type="modified residue" description="4-aspartylphosphate" evidence="12">
    <location>
        <position position="754"/>
    </location>
</feature>
<evidence type="ECO:0000256" key="2">
    <source>
        <dbReference type="ARBA" id="ARBA00004651"/>
    </source>
</evidence>
<dbReference type="Pfam" id="PF00512">
    <property type="entry name" value="HisKA"/>
    <property type="match status" value="1"/>
</dbReference>
<dbReference type="SMART" id="SM00388">
    <property type="entry name" value="HisKA"/>
    <property type="match status" value="1"/>
</dbReference>
<evidence type="ECO:0000259" key="17">
    <source>
        <dbReference type="PROSITE" id="PS50885"/>
    </source>
</evidence>
<gene>
    <name evidence="18" type="ORF">IXB28_11305</name>
</gene>
<feature type="coiled-coil region" evidence="13">
    <location>
        <begin position="431"/>
        <end position="458"/>
    </location>
</feature>
<dbReference type="InterPro" id="IPR005467">
    <property type="entry name" value="His_kinase_dom"/>
</dbReference>
<dbReference type="CDD" id="cd00082">
    <property type="entry name" value="HisKA"/>
    <property type="match status" value="1"/>
</dbReference>
<dbReference type="PROSITE" id="PS50110">
    <property type="entry name" value="RESPONSE_REGULATORY"/>
    <property type="match status" value="1"/>
</dbReference>
<dbReference type="Gene3D" id="1.10.287.130">
    <property type="match status" value="1"/>
</dbReference>
<feature type="domain" description="HAMP" evidence="17">
    <location>
        <begin position="367"/>
        <end position="425"/>
    </location>
</feature>
<keyword evidence="5 12" id="KW-0597">Phosphoprotein</keyword>
<dbReference type="InterPro" id="IPR003594">
    <property type="entry name" value="HATPase_dom"/>
</dbReference>
<dbReference type="Proteomes" id="UP001196661">
    <property type="component" value="Unassembled WGS sequence"/>
</dbReference>
<dbReference type="PROSITE" id="PS50109">
    <property type="entry name" value="HIS_KIN"/>
    <property type="match status" value="1"/>
</dbReference>
<evidence type="ECO:0000259" key="16">
    <source>
        <dbReference type="PROSITE" id="PS50110"/>
    </source>
</evidence>
<keyword evidence="6" id="KW-0808">Transferase</keyword>
<dbReference type="SMART" id="SM00387">
    <property type="entry name" value="HATPase_c"/>
    <property type="match status" value="1"/>
</dbReference>
<dbReference type="SUPFAM" id="SSF47384">
    <property type="entry name" value="Homodimeric domain of signal transducing histidine kinase"/>
    <property type="match status" value="1"/>
</dbReference>
<evidence type="ECO:0000256" key="13">
    <source>
        <dbReference type="SAM" id="Coils"/>
    </source>
</evidence>
<evidence type="ECO:0000256" key="9">
    <source>
        <dbReference type="ARBA" id="ARBA00022989"/>
    </source>
</evidence>
<comment type="subcellular location">
    <subcellularLocation>
        <location evidence="2">Cell membrane</location>
        <topology evidence="2">Multi-pass membrane protein</topology>
    </subcellularLocation>
</comment>
<dbReference type="PANTHER" id="PTHR43047:SF72">
    <property type="entry name" value="OSMOSENSING HISTIDINE PROTEIN KINASE SLN1"/>
    <property type="match status" value="1"/>
</dbReference>
<dbReference type="Gene3D" id="3.40.50.2300">
    <property type="match status" value="1"/>
</dbReference>
<evidence type="ECO:0000313" key="19">
    <source>
        <dbReference type="Proteomes" id="UP001196661"/>
    </source>
</evidence>
<feature type="domain" description="Histidine kinase" evidence="15">
    <location>
        <begin position="458"/>
        <end position="679"/>
    </location>
</feature>
<evidence type="ECO:0000256" key="3">
    <source>
        <dbReference type="ARBA" id="ARBA00012438"/>
    </source>
</evidence>
<keyword evidence="13" id="KW-0175">Coiled coil</keyword>
<evidence type="ECO:0000256" key="5">
    <source>
        <dbReference type="ARBA" id="ARBA00022553"/>
    </source>
</evidence>
<dbReference type="Gene3D" id="6.10.340.10">
    <property type="match status" value="1"/>
</dbReference>
<keyword evidence="11 14" id="KW-0472">Membrane</keyword>
<evidence type="ECO:0000256" key="11">
    <source>
        <dbReference type="ARBA" id="ARBA00023136"/>
    </source>
</evidence>
<dbReference type="InterPro" id="IPR036890">
    <property type="entry name" value="HATPase_C_sf"/>
</dbReference>
<dbReference type="EMBL" id="JADOER010000010">
    <property type="protein sequence ID" value="MBT9312796.1"/>
    <property type="molecule type" value="Genomic_DNA"/>
</dbReference>
<dbReference type="Pfam" id="PF02743">
    <property type="entry name" value="dCache_1"/>
    <property type="match status" value="1"/>
</dbReference>
<dbReference type="EC" id="2.7.13.3" evidence="3"/>
<comment type="catalytic activity">
    <reaction evidence="1">
        <text>ATP + protein L-histidine = ADP + protein N-phospho-L-histidine.</text>
        <dbReference type="EC" id="2.7.13.3"/>
    </reaction>
</comment>
<dbReference type="Gene3D" id="3.30.565.10">
    <property type="entry name" value="Histidine kinase-like ATPase, C-terminal domain"/>
    <property type="match status" value="1"/>
</dbReference>
<evidence type="ECO:0000313" key="18">
    <source>
        <dbReference type="EMBL" id="MBT9312796.1"/>
    </source>
</evidence>
<evidence type="ECO:0000256" key="12">
    <source>
        <dbReference type="PROSITE-ProRule" id="PRU00169"/>
    </source>
</evidence>
<dbReference type="Pfam" id="PF00672">
    <property type="entry name" value="HAMP"/>
    <property type="match status" value="1"/>
</dbReference>
<dbReference type="Pfam" id="PF00072">
    <property type="entry name" value="Response_reg"/>
    <property type="match status" value="1"/>
</dbReference>
<keyword evidence="7 14" id="KW-0812">Transmembrane</keyword>
<dbReference type="CDD" id="cd06225">
    <property type="entry name" value="HAMP"/>
    <property type="match status" value="1"/>
</dbReference>
<evidence type="ECO:0000256" key="10">
    <source>
        <dbReference type="ARBA" id="ARBA00023012"/>
    </source>
</evidence>
<dbReference type="SMART" id="SM00304">
    <property type="entry name" value="HAMP"/>
    <property type="match status" value="1"/>
</dbReference>
<accession>A0ABS5Y583</accession>
<evidence type="ECO:0000256" key="7">
    <source>
        <dbReference type="ARBA" id="ARBA00022692"/>
    </source>
</evidence>
<dbReference type="PRINTS" id="PR00344">
    <property type="entry name" value="BCTRLSENSOR"/>
</dbReference>
<dbReference type="InterPro" id="IPR033479">
    <property type="entry name" value="dCache_1"/>
</dbReference>
<dbReference type="PROSITE" id="PS50885">
    <property type="entry name" value="HAMP"/>
    <property type="match status" value="1"/>
</dbReference>
<dbReference type="CDD" id="cd17546">
    <property type="entry name" value="REC_hyHK_CKI1_RcsC-like"/>
    <property type="match status" value="1"/>
</dbReference>
<evidence type="ECO:0000256" key="1">
    <source>
        <dbReference type="ARBA" id="ARBA00000085"/>
    </source>
</evidence>
<dbReference type="InterPro" id="IPR004358">
    <property type="entry name" value="Sig_transdc_His_kin-like_C"/>
</dbReference>
<evidence type="ECO:0000259" key="15">
    <source>
        <dbReference type="PROSITE" id="PS50109"/>
    </source>
</evidence>
<protein>
    <recommendedName>
        <fullName evidence="3">histidine kinase</fullName>
        <ecNumber evidence="3">2.7.13.3</ecNumber>
    </recommendedName>
</protein>
<dbReference type="CDD" id="cd16922">
    <property type="entry name" value="HATPase_EvgS-ArcB-TorS-like"/>
    <property type="match status" value="1"/>
</dbReference>
<keyword evidence="8" id="KW-0418">Kinase</keyword>
<keyword evidence="9 14" id="KW-1133">Transmembrane helix</keyword>